<keyword evidence="5" id="KW-1185">Reference proteome</keyword>
<name>A0A4Y8ICS6_9BACI</name>
<feature type="transmembrane region" description="Helical" evidence="2">
    <location>
        <begin position="37"/>
        <end position="57"/>
    </location>
</feature>
<dbReference type="EMBL" id="SOPW01000023">
    <property type="protein sequence ID" value="TFB13689.1"/>
    <property type="molecule type" value="Genomic_DNA"/>
</dbReference>
<keyword evidence="4" id="KW-0378">Hydrolase</keyword>
<dbReference type="GO" id="GO:0006508">
    <property type="term" value="P:proteolysis"/>
    <property type="evidence" value="ECO:0007669"/>
    <property type="project" value="UniProtKB-KW"/>
</dbReference>
<evidence type="ECO:0000313" key="4">
    <source>
        <dbReference type="EMBL" id="TFB13689.1"/>
    </source>
</evidence>
<dbReference type="GO" id="GO:0008237">
    <property type="term" value="F:metallopeptidase activity"/>
    <property type="evidence" value="ECO:0007669"/>
    <property type="project" value="UniProtKB-KW"/>
</dbReference>
<evidence type="ECO:0000313" key="5">
    <source>
        <dbReference type="Proteomes" id="UP000297975"/>
    </source>
</evidence>
<feature type="transmembrane region" description="Helical" evidence="2">
    <location>
        <begin position="121"/>
        <end position="139"/>
    </location>
</feature>
<feature type="transmembrane region" description="Helical" evidence="2">
    <location>
        <begin position="151"/>
        <end position="167"/>
    </location>
</feature>
<accession>A0A4Y8ICS6</accession>
<dbReference type="PANTHER" id="PTHR36435:SF6">
    <property type="entry name" value="ABORTIVE INFECTION PROTEIN"/>
    <property type="match status" value="1"/>
</dbReference>
<keyword evidence="1" id="KW-0175">Coiled coil</keyword>
<dbReference type="Pfam" id="PF02517">
    <property type="entry name" value="Rce1-like"/>
    <property type="match status" value="1"/>
</dbReference>
<comment type="caution">
    <text evidence="4">The sequence shown here is derived from an EMBL/GenBank/DDBJ whole genome shotgun (WGS) entry which is preliminary data.</text>
</comment>
<feature type="transmembrane region" description="Helical" evidence="2">
    <location>
        <begin position="7"/>
        <end position="31"/>
    </location>
</feature>
<organism evidence="4 5">
    <name type="scientific">Filobacillus milosensis</name>
    <dbReference type="NCBI Taxonomy" id="94137"/>
    <lineage>
        <taxon>Bacteria</taxon>
        <taxon>Bacillati</taxon>
        <taxon>Bacillota</taxon>
        <taxon>Bacilli</taxon>
        <taxon>Bacillales</taxon>
        <taxon>Bacillaceae</taxon>
        <taxon>Filobacillus</taxon>
    </lineage>
</organism>
<evidence type="ECO:0000256" key="2">
    <source>
        <dbReference type="SAM" id="Phobius"/>
    </source>
</evidence>
<dbReference type="RefSeq" id="WP_134341422.1">
    <property type="nucleotide sequence ID" value="NZ_SOPW01000023.1"/>
</dbReference>
<reference evidence="4 5" key="1">
    <citation type="submission" date="2019-03" db="EMBL/GenBank/DDBJ databases">
        <authorList>
            <person name="He R.-H."/>
        </authorList>
    </citation>
    <scope>NUCLEOTIDE SEQUENCE [LARGE SCALE GENOMIC DNA]</scope>
    <source>
        <strain evidence="5">SH 714</strain>
    </source>
</reference>
<dbReference type="InterPro" id="IPR052710">
    <property type="entry name" value="CAAX_protease"/>
</dbReference>
<evidence type="ECO:0000259" key="3">
    <source>
        <dbReference type="Pfam" id="PF02517"/>
    </source>
</evidence>
<dbReference type="PANTHER" id="PTHR36435">
    <property type="entry name" value="SLR1288 PROTEIN"/>
    <property type="match status" value="1"/>
</dbReference>
<feature type="coiled-coil region" evidence="1">
    <location>
        <begin position="210"/>
        <end position="237"/>
    </location>
</feature>
<dbReference type="GO" id="GO:0004175">
    <property type="term" value="F:endopeptidase activity"/>
    <property type="evidence" value="ECO:0007669"/>
    <property type="project" value="UniProtKB-ARBA"/>
</dbReference>
<evidence type="ECO:0000256" key="1">
    <source>
        <dbReference type="SAM" id="Coils"/>
    </source>
</evidence>
<sequence>MVKRYWIIIILYIAAQLFPAIGAGLAISMLGVSEGDAFVYSYIFGMTIASIITIALLSPDMEQSQMRNRPGIPYIIKWAVIGFFLAFLAQYVANIINITILDLDQSSENTKLIMDIIDENVYFILLPILFAPLLEEIIFRKIIFGQLYKKMNFFFSAVISALIFSLLHFDFTFVLTYLAMGLVFAYLYVKTQRIIVPILVHMAMNTTVVLIQMNVDIDELERKLEEIENSAMILIGG</sequence>
<dbReference type="OrthoDB" id="2194912at2"/>
<dbReference type="Proteomes" id="UP000297975">
    <property type="component" value="Unassembled WGS sequence"/>
</dbReference>
<feature type="domain" description="CAAX prenyl protease 2/Lysostaphin resistance protein A-like" evidence="3">
    <location>
        <begin position="120"/>
        <end position="206"/>
    </location>
</feature>
<keyword evidence="2" id="KW-0472">Membrane</keyword>
<feature type="transmembrane region" description="Helical" evidence="2">
    <location>
        <begin position="194"/>
        <end position="215"/>
    </location>
</feature>
<keyword evidence="2" id="KW-1133">Transmembrane helix</keyword>
<dbReference type="GO" id="GO:0080120">
    <property type="term" value="P:CAAX-box protein maturation"/>
    <property type="evidence" value="ECO:0007669"/>
    <property type="project" value="UniProtKB-ARBA"/>
</dbReference>
<keyword evidence="4" id="KW-0645">Protease</keyword>
<protein>
    <submittedName>
        <fullName evidence="4">CPBP family intramembrane metalloprotease</fullName>
    </submittedName>
</protein>
<dbReference type="InterPro" id="IPR003675">
    <property type="entry name" value="Rce1/LyrA-like_dom"/>
</dbReference>
<keyword evidence="4" id="KW-0482">Metalloprotease</keyword>
<gene>
    <name evidence="4" type="ORF">E3U55_15650</name>
</gene>
<dbReference type="AlphaFoldDB" id="A0A4Y8ICS6"/>
<proteinExistence type="predicted"/>
<feature type="transmembrane region" description="Helical" evidence="2">
    <location>
        <begin position="78"/>
        <end position="101"/>
    </location>
</feature>
<keyword evidence="2" id="KW-0812">Transmembrane</keyword>